<organism evidence="2 3">
    <name type="scientific">Zalerion maritima</name>
    <dbReference type="NCBI Taxonomy" id="339359"/>
    <lineage>
        <taxon>Eukaryota</taxon>
        <taxon>Fungi</taxon>
        <taxon>Dikarya</taxon>
        <taxon>Ascomycota</taxon>
        <taxon>Pezizomycotina</taxon>
        <taxon>Sordariomycetes</taxon>
        <taxon>Lulworthiomycetidae</taxon>
        <taxon>Lulworthiales</taxon>
        <taxon>Lulworthiaceae</taxon>
        <taxon>Zalerion</taxon>
    </lineage>
</organism>
<dbReference type="EMBL" id="JAKWBI020000358">
    <property type="protein sequence ID" value="KAJ2896043.1"/>
    <property type="molecule type" value="Genomic_DNA"/>
</dbReference>
<accession>A0AAD5RJH9</accession>
<keyword evidence="3" id="KW-1185">Reference proteome</keyword>
<name>A0AAD5RJH9_9PEZI</name>
<reference evidence="2" key="1">
    <citation type="submission" date="2022-07" db="EMBL/GenBank/DDBJ databases">
        <title>Draft genome sequence of Zalerion maritima ATCC 34329, a (micro)plastics degrading marine fungus.</title>
        <authorList>
            <person name="Paco A."/>
            <person name="Goncalves M.F.M."/>
            <person name="Rocha-Santos T.A.P."/>
            <person name="Alves A."/>
        </authorList>
    </citation>
    <scope>NUCLEOTIDE SEQUENCE</scope>
    <source>
        <strain evidence="2">ATCC 34329</strain>
    </source>
</reference>
<dbReference type="AlphaFoldDB" id="A0AAD5RJH9"/>
<proteinExistence type="predicted"/>
<dbReference type="Proteomes" id="UP001201980">
    <property type="component" value="Unassembled WGS sequence"/>
</dbReference>
<sequence>MEPEEIKDADGNNDGEEIFGRMDGEEELREADQRHGVMMGEKSKSQVCMGNRKAKGSTLKSENPIQTRNLVETPQQQGDSWFDTTGITPGQAATSDIQRARVRRLCYTYKDAFNTSL</sequence>
<evidence type="ECO:0000313" key="2">
    <source>
        <dbReference type="EMBL" id="KAJ2896043.1"/>
    </source>
</evidence>
<comment type="caution">
    <text evidence="2">The sequence shown here is derived from an EMBL/GenBank/DDBJ whole genome shotgun (WGS) entry which is preliminary data.</text>
</comment>
<evidence type="ECO:0000313" key="3">
    <source>
        <dbReference type="Proteomes" id="UP001201980"/>
    </source>
</evidence>
<evidence type="ECO:0000256" key="1">
    <source>
        <dbReference type="SAM" id="MobiDB-lite"/>
    </source>
</evidence>
<protein>
    <submittedName>
        <fullName evidence="2">Uncharacterized protein</fullName>
    </submittedName>
</protein>
<gene>
    <name evidence="2" type="ORF">MKZ38_005909</name>
</gene>
<feature type="region of interest" description="Disordered" evidence="1">
    <location>
        <begin position="32"/>
        <end position="62"/>
    </location>
</feature>